<dbReference type="Pfam" id="PF12697">
    <property type="entry name" value="Abhydrolase_6"/>
    <property type="match status" value="1"/>
</dbReference>
<keyword evidence="3" id="KW-1185">Reference proteome</keyword>
<name>A0ABR8WQY4_9MICO</name>
<accession>A0ABR8WQY4</accession>
<dbReference type="Gene3D" id="3.40.50.1820">
    <property type="entry name" value="alpha/beta hydrolase"/>
    <property type="match status" value="1"/>
</dbReference>
<dbReference type="PANTHER" id="PTHR43798">
    <property type="entry name" value="MONOACYLGLYCEROL LIPASE"/>
    <property type="match status" value="1"/>
</dbReference>
<gene>
    <name evidence="2" type="ORF">H9634_01505</name>
</gene>
<dbReference type="Proteomes" id="UP000651517">
    <property type="component" value="Unassembled WGS sequence"/>
</dbReference>
<dbReference type="RefSeq" id="WP_191725052.1">
    <property type="nucleotide sequence ID" value="NZ_JACSPY010000001.1"/>
</dbReference>
<feature type="domain" description="AB hydrolase-1" evidence="1">
    <location>
        <begin position="28"/>
        <end position="305"/>
    </location>
</feature>
<organism evidence="2 3">
    <name type="scientific">Brevibacterium gallinarum</name>
    <dbReference type="NCBI Taxonomy" id="2762220"/>
    <lineage>
        <taxon>Bacteria</taxon>
        <taxon>Bacillati</taxon>
        <taxon>Actinomycetota</taxon>
        <taxon>Actinomycetes</taxon>
        <taxon>Micrococcales</taxon>
        <taxon>Brevibacteriaceae</taxon>
        <taxon>Brevibacterium</taxon>
    </lineage>
</organism>
<dbReference type="SUPFAM" id="SSF53474">
    <property type="entry name" value="alpha/beta-Hydrolases"/>
    <property type="match status" value="1"/>
</dbReference>
<sequence>MTWRQHVDRVPILKRPTRILDIGTGPLVICVSGVASTLTDWLLLATELSSDHRVIVYDRPGYAPDDRIRARPIHLRDEAARVHAIIDWARSTQPPGASTDVTLVGHSMGAYVCEAAARLAPGRIDAVVALDGSTLSEAGDDERLSHDRRSSLLAPVIRSKPVIAAWHILGSFAMWVGVRGRAEIWRRFPGTAAEFRAHSVLTATVRELLDFDRLADELATLRASHRHAPGLRAGVYPAASSWPSQDPGLAERLRTWRLGLWDEQAWIDAVLTEARTTSEEIDIDFSVISPSGHFVMIDQPAAVAHRVRQITGT</sequence>
<dbReference type="EMBL" id="JACSPY010000001">
    <property type="protein sequence ID" value="MBD8019460.1"/>
    <property type="molecule type" value="Genomic_DNA"/>
</dbReference>
<dbReference type="InterPro" id="IPR029058">
    <property type="entry name" value="AB_hydrolase_fold"/>
</dbReference>
<evidence type="ECO:0000313" key="3">
    <source>
        <dbReference type="Proteomes" id="UP000651517"/>
    </source>
</evidence>
<dbReference type="InterPro" id="IPR050266">
    <property type="entry name" value="AB_hydrolase_sf"/>
</dbReference>
<dbReference type="GO" id="GO:0016787">
    <property type="term" value="F:hydrolase activity"/>
    <property type="evidence" value="ECO:0007669"/>
    <property type="project" value="UniProtKB-KW"/>
</dbReference>
<comment type="caution">
    <text evidence="2">The sequence shown here is derived from an EMBL/GenBank/DDBJ whole genome shotgun (WGS) entry which is preliminary data.</text>
</comment>
<reference evidence="2 3" key="1">
    <citation type="submission" date="2020-08" db="EMBL/GenBank/DDBJ databases">
        <title>A Genomic Blueprint of the Chicken Gut Microbiome.</title>
        <authorList>
            <person name="Gilroy R."/>
            <person name="Ravi A."/>
            <person name="Getino M."/>
            <person name="Pursley I."/>
            <person name="Horton D.L."/>
            <person name="Alikhan N.-F."/>
            <person name="Baker D."/>
            <person name="Gharbi K."/>
            <person name="Hall N."/>
            <person name="Watson M."/>
            <person name="Adriaenssens E.M."/>
            <person name="Foster-Nyarko E."/>
            <person name="Jarju S."/>
            <person name="Secka A."/>
            <person name="Antonio M."/>
            <person name="Oren A."/>
            <person name="Chaudhuri R."/>
            <person name="La Ragione R.M."/>
            <person name="Hildebrand F."/>
            <person name="Pallen M.J."/>
        </authorList>
    </citation>
    <scope>NUCLEOTIDE SEQUENCE [LARGE SCALE GENOMIC DNA]</scope>
    <source>
        <strain evidence="2 3">Re57</strain>
    </source>
</reference>
<dbReference type="InterPro" id="IPR000073">
    <property type="entry name" value="AB_hydrolase_1"/>
</dbReference>
<protein>
    <submittedName>
        <fullName evidence="2">Alpha/beta fold hydrolase</fullName>
    </submittedName>
</protein>
<evidence type="ECO:0000313" key="2">
    <source>
        <dbReference type="EMBL" id="MBD8019460.1"/>
    </source>
</evidence>
<proteinExistence type="predicted"/>
<evidence type="ECO:0000259" key="1">
    <source>
        <dbReference type="Pfam" id="PF12697"/>
    </source>
</evidence>
<dbReference type="PANTHER" id="PTHR43798:SF33">
    <property type="entry name" value="HYDROLASE, PUTATIVE (AFU_ORTHOLOGUE AFUA_2G14860)-RELATED"/>
    <property type="match status" value="1"/>
</dbReference>
<keyword evidence="2" id="KW-0378">Hydrolase</keyword>